<reference evidence="3 4" key="1">
    <citation type="submission" date="2020-07" db="EMBL/GenBank/DDBJ databases">
        <title>Sequencing the genomes of 1000 actinobacteria strains.</title>
        <authorList>
            <person name="Klenk H.-P."/>
        </authorList>
    </citation>
    <scope>NUCLEOTIDE SEQUENCE [LARGE SCALE GENOMIC DNA]</scope>
    <source>
        <strain evidence="3 4">DSM 103833</strain>
    </source>
</reference>
<dbReference type="CDD" id="cd00085">
    <property type="entry name" value="HNHc"/>
    <property type="match status" value="1"/>
</dbReference>
<evidence type="ECO:0000313" key="3">
    <source>
        <dbReference type="EMBL" id="NYJ00522.1"/>
    </source>
</evidence>
<comment type="caution">
    <text evidence="3">The sequence shown here is derived from an EMBL/GenBank/DDBJ whole genome shotgun (WGS) entry which is preliminary data.</text>
</comment>
<sequence>MDLGTAPLFDLPAAPAAGAVDVPLTEAPLSRADQLLRDIKDNRAGINERMLGEVKMIAEWALEHTVAVPEDASTLTERGLDTGLPLAGEGAPLISDFAVLELGAILSRGIDSVRNYVGQVVELSHRLPQIWARVLDGHVPVWKGLRIADCTRDLGVEAVGFVDQHLARFAATCSWAQVERLIDEAITRFDPDLAEARRAAAAETRHFDIDFDRAGTNGTVPLHGEVDLTDALDAEQALRHRARELAELGCTEPLDVRRAMAFGEMARCDLTLNYLTDPTDPVVEETGHGPHETPSPALPHTPRGRTVDLTVHLSQAAVEGFDAVGRLDNTRSPVTAEQVREWCAAAGTIIVRPVLDVAGHEPTGAYEIAERQARQVLLRDQTCVYPHCNRPAEACDLDHVIPHAKGGVTCPCNLAPVCRGHHRLKTHRAGWAYRVLAPGVYYWRGRTGHQWLVTPGGTYTLDTHPCPGPVKAADPPPD</sequence>
<dbReference type="Proteomes" id="UP000530424">
    <property type="component" value="Unassembled WGS sequence"/>
</dbReference>
<dbReference type="RefSeq" id="WP_179667098.1">
    <property type="nucleotide sequence ID" value="NZ_JACCFP010000001.1"/>
</dbReference>
<evidence type="ECO:0000256" key="1">
    <source>
        <dbReference type="SAM" id="MobiDB-lite"/>
    </source>
</evidence>
<dbReference type="InterPro" id="IPR003615">
    <property type="entry name" value="HNH_nuc"/>
</dbReference>
<feature type="region of interest" description="Disordered" evidence="1">
    <location>
        <begin position="280"/>
        <end position="302"/>
    </location>
</feature>
<dbReference type="AlphaFoldDB" id="A0A853C1C4"/>
<dbReference type="Gene3D" id="1.10.30.50">
    <property type="match status" value="1"/>
</dbReference>
<protein>
    <recommendedName>
        <fullName evidence="2">HNH nuclease domain-containing protein</fullName>
    </recommendedName>
</protein>
<proteinExistence type="predicted"/>
<organism evidence="3 4">
    <name type="scientific">Nocardioides thalensis</name>
    <dbReference type="NCBI Taxonomy" id="1914755"/>
    <lineage>
        <taxon>Bacteria</taxon>
        <taxon>Bacillati</taxon>
        <taxon>Actinomycetota</taxon>
        <taxon>Actinomycetes</taxon>
        <taxon>Propionibacteriales</taxon>
        <taxon>Nocardioidaceae</taxon>
        <taxon>Nocardioides</taxon>
    </lineage>
</organism>
<feature type="domain" description="HNH nuclease" evidence="2">
    <location>
        <begin position="371"/>
        <end position="423"/>
    </location>
</feature>
<name>A0A853C1C4_9ACTN</name>
<dbReference type="EMBL" id="JACCFP010000001">
    <property type="protein sequence ID" value="NYJ00522.1"/>
    <property type="molecule type" value="Genomic_DNA"/>
</dbReference>
<gene>
    <name evidence="3" type="ORF">HNR19_001220</name>
</gene>
<accession>A0A853C1C4</accession>
<evidence type="ECO:0000259" key="2">
    <source>
        <dbReference type="SMART" id="SM00507"/>
    </source>
</evidence>
<dbReference type="SMART" id="SM00507">
    <property type="entry name" value="HNHc"/>
    <property type="match status" value="1"/>
</dbReference>
<evidence type="ECO:0000313" key="4">
    <source>
        <dbReference type="Proteomes" id="UP000530424"/>
    </source>
</evidence>
<keyword evidence="4" id="KW-1185">Reference proteome</keyword>